<keyword evidence="3" id="KW-1185">Reference proteome</keyword>
<comment type="caution">
    <text evidence="2">The sequence shown here is derived from an EMBL/GenBank/DDBJ whole genome shotgun (WGS) entry which is preliminary data.</text>
</comment>
<feature type="non-terminal residue" evidence="2">
    <location>
        <position position="1"/>
    </location>
</feature>
<feature type="region of interest" description="Disordered" evidence="1">
    <location>
        <begin position="1"/>
        <end position="27"/>
    </location>
</feature>
<proteinExistence type="predicted"/>
<evidence type="ECO:0000313" key="2">
    <source>
        <dbReference type="EMBL" id="KAI7726882.1"/>
    </source>
</evidence>
<feature type="non-terminal residue" evidence="2">
    <location>
        <position position="160"/>
    </location>
</feature>
<dbReference type="EMBL" id="JAMZMK010011497">
    <property type="protein sequence ID" value="KAI7726882.1"/>
    <property type="molecule type" value="Genomic_DNA"/>
</dbReference>
<dbReference type="Proteomes" id="UP001206925">
    <property type="component" value="Unassembled WGS sequence"/>
</dbReference>
<feature type="compositionally biased region" description="Basic and acidic residues" evidence="1">
    <location>
        <begin position="1"/>
        <end position="19"/>
    </location>
</feature>
<dbReference type="AlphaFoldDB" id="A0AAD5G3J0"/>
<name>A0AAD5G3J0_AMBAR</name>
<accession>A0AAD5G3J0</accession>
<evidence type="ECO:0000313" key="3">
    <source>
        <dbReference type="Proteomes" id="UP001206925"/>
    </source>
</evidence>
<organism evidence="2 3">
    <name type="scientific">Ambrosia artemisiifolia</name>
    <name type="common">Common ragweed</name>
    <dbReference type="NCBI Taxonomy" id="4212"/>
    <lineage>
        <taxon>Eukaryota</taxon>
        <taxon>Viridiplantae</taxon>
        <taxon>Streptophyta</taxon>
        <taxon>Embryophyta</taxon>
        <taxon>Tracheophyta</taxon>
        <taxon>Spermatophyta</taxon>
        <taxon>Magnoliopsida</taxon>
        <taxon>eudicotyledons</taxon>
        <taxon>Gunneridae</taxon>
        <taxon>Pentapetalae</taxon>
        <taxon>asterids</taxon>
        <taxon>campanulids</taxon>
        <taxon>Asterales</taxon>
        <taxon>Asteraceae</taxon>
        <taxon>Asteroideae</taxon>
        <taxon>Heliantheae alliance</taxon>
        <taxon>Heliantheae</taxon>
        <taxon>Ambrosia</taxon>
    </lineage>
</organism>
<gene>
    <name evidence="2" type="ORF">M8C21_003330</name>
</gene>
<sequence>GGIEEVRGAPPKKSIENSGKEQNSNNVHHFSSPLCNVVRLRTLLRWSVAGPEPESHCESDLRMFSVWLQNRVRHHTICSQVFWGAVRNTATRHDLREKIKFHVSFGTHDVVILKPNKDDLGSPALGQGVYRLKDSSITIAFDDIPEEGLNSPLRTEKVAN</sequence>
<protein>
    <submittedName>
        <fullName evidence="2">Uncharacterized protein</fullName>
    </submittedName>
</protein>
<evidence type="ECO:0000256" key="1">
    <source>
        <dbReference type="SAM" id="MobiDB-lite"/>
    </source>
</evidence>
<reference evidence="2" key="1">
    <citation type="submission" date="2022-06" db="EMBL/GenBank/DDBJ databases">
        <title>Uncovering the hologenomic basis of an extraordinary plant invasion.</title>
        <authorList>
            <person name="Bieker V.C."/>
            <person name="Martin M.D."/>
            <person name="Gilbert T."/>
            <person name="Hodgins K."/>
            <person name="Battlay P."/>
            <person name="Petersen B."/>
            <person name="Wilson J."/>
        </authorList>
    </citation>
    <scope>NUCLEOTIDE SEQUENCE</scope>
    <source>
        <strain evidence="2">AA19_3_7</strain>
        <tissue evidence="2">Leaf</tissue>
    </source>
</reference>